<dbReference type="GO" id="GO:0000976">
    <property type="term" value="F:transcription cis-regulatory region binding"/>
    <property type="evidence" value="ECO:0007669"/>
    <property type="project" value="TreeGrafter"/>
</dbReference>
<feature type="binding site" evidence="8">
    <location>
        <position position="103"/>
    </location>
    <ligand>
        <name>Zn(2+)</name>
        <dbReference type="ChEBI" id="CHEBI:29105"/>
    </ligand>
</feature>
<dbReference type="AlphaFoldDB" id="A0A2L2XEG3"/>
<dbReference type="OrthoDB" id="8659436at2"/>
<dbReference type="RefSeq" id="WP_104372938.1">
    <property type="nucleotide sequence ID" value="NZ_BFAV01000150.1"/>
</dbReference>
<dbReference type="PANTHER" id="PTHR33202:SF7">
    <property type="entry name" value="FERRIC UPTAKE REGULATION PROTEIN"/>
    <property type="match status" value="1"/>
</dbReference>
<evidence type="ECO:0000256" key="2">
    <source>
        <dbReference type="ARBA" id="ARBA00022491"/>
    </source>
</evidence>
<proteinExistence type="inferred from homology"/>
<dbReference type="GO" id="GO:0008270">
    <property type="term" value="F:zinc ion binding"/>
    <property type="evidence" value="ECO:0007669"/>
    <property type="project" value="TreeGrafter"/>
</dbReference>
<dbReference type="Pfam" id="PF01475">
    <property type="entry name" value="FUR"/>
    <property type="match status" value="1"/>
</dbReference>
<keyword evidence="3 8" id="KW-0479">Metal-binding</keyword>
<evidence type="ECO:0000313" key="10">
    <source>
        <dbReference type="EMBL" id="GBF34759.1"/>
    </source>
</evidence>
<dbReference type="CDD" id="cd07153">
    <property type="entry name" value="Fur_like"/>
    <property type="match status" value="1"/>
</dbReference>
<keyword evidence="7" id="KW-0804">Transcription</keyword>
<evidence type="ECO:0000256" key="3">
    <source>
        <dbReference type="ARBA" id="ARBA00022723"/>
    </source>
</evidence>
<evidence type="ECO:0000256" key="9">
    <source>
        <dbReference type="PIRSR" id="PIRSR602481-2"/>
    </source>
</evidence>
<feature type="binding site" evidence="8">
    <location>
        <position position="100"/>
    </location>
    <ligand>
        <name>Zn(2+)</name>
        <dbReference type="ChEBI" id="CHEBI:29105"/>
    </ligand>
</feature>
<evidence type="ECO:0000256" key="8">
    <source>
        <dbReference type="PIRSR" id="PIRSR602481-1"/>
    </source>
</evidence>
<dbReference type="GO" id="GO:0003700">
    <property type="term" value="F:DNA-binding transcription factor activity"/>
    <property type="evidence" value="ECO:0007669"/>
    <property type="project" value="InterPro"/>
</dbReference>
<dbReference type="Proteomes" id="UP000239549">
    <property type="component" value="Unassembled WGS sequence"/>
</dbReference>
<organism evidence="10 11">
    <name type="scientific">Desulfocucumis palustris</name>
    <dbReference type="NCBI Taxonomy" id="1898651"/>
    <lineage>
        <taxon>Bacteria</taxon>
        <taxon>Bacillati</taxon>
        <taxon>Bacillota</taxon>
        <taxon>Clostridia</taxon>
        <taxon>Eubacteriales</taxon>
        <taxon>Desulfocucumaceae</taxon>
        <taxon>Desulfocucumis</taxon>
    </lineage>
</organism>
<dbReference type="FunFam" id="1.10.10.10:FF:000051">
    <property type="entry name" value="Fur family transcriptional regulator"/>
    <property type="match status" value="1"/>
</dbReference>
<dbReference type="SUPFAM" id="SSF46785">
    <property type="entry name" value="Winged helix' DNA-binding domain"/>
    <property type="match status" value="1"/>
</dbReference>
<dbReference type="EMBL" id="BFAV01000150">
    <property type="protein sequence ID" value="GBF34759.1"/>
    <property type="molecule type" value="Genomic_DNA"/>
</dbReference>
<evidence type="ECO:0000313" key="11">
    <source>
        <dbReference type="Proteomes" id="UP000239549"/>
    </source>
</evidence>
<comment type="caution">
    <text evidence="10">The sequence shown here is derived from an EMBL/GenBank/DDBJ whole genome shotgun (WGS) entry which is preliminary data.</text>
</comment>
<dbReference type="Gene3D" id="3.30.1490.190">
    <property type="match status" value="1"/>
</dbReference>
<feature type="binding site" evidence="8">
    <location>
        <position position="140"/>
    </location>
    <ligand>
        <name>Zn(2+)</name>
        <dbReference type="ChEBI" id="CHEBI:29105"/>
    </ligand>
</feature>
<comment type="cofactor">
    <cofactor evidence="9">
        <name>Mn(2+)</name>
        <dbReference type="ChEBI" id="CHEBI:29035"/>
    </cofactor>
    <cofactor evidence="9">
        <name>Fe(2+)</name>
        <dbReference type="ChEBI" id="CHEBI:29033"/>
    </cofactor>
    <text evidence="9">Binds 1 Mn(2+) or Fe(2+) ion per subunit.</text>
</comment>
<evidence type="ECO:0000256" key="7">
    <source>
        <dbReference type="ARBA" id="ARBA00023163"/>
    </source>
</evidence>
<dbReference type="Gene3D" id="1.10.10.10">
    <property type="entry name" value="Winged helix-like DNA-binding domain superfamily/Winged helix DNA-binding domain"/>
    <property type="match status" value="1"/>
</dbReference>
<name>A0A2L2XEG3_9FIRM</name>
<feature type="binding site" evidence="9">
    <location>
        <position position="132"/>
    </location>
    <ligand>
        <name>Fe cation</name>
        <dbReference type="ChEBI" id="CHEBI:24875"/>
    </ligand>
</feature>
<dbReference type="GO" id="GO:0045892">
    <property type="term" value="P:negative regulation of DNA-templated transcription"/>
    <property type="evidence" value="ECO:0007669"/>
    <property type="project" value="TreeGrafter"/>
</dbReference>
<reference evidence="11" key="1">
    <citation type="submission" date="2018-02" db="EMBL/GenBank/DDBJ databases">
        <title>Genome sequence of Desulfocucumis palustris strain NAW-5.</title>
        <authorList>
            <person name="Watanabe M."/>
            <person name="Kojima H."/>
            <person name="Fukui M."/>
        </authorList>
    </citation>
    <scope>NUCLEOTIDE SEQUENCE [LARGE SCALE GENOMIC DNA]</scope>
    <source>
        <strain evidence="11">NAW-5</strain>
    </source>
</reference>
<accession>A0A2L2XEG3</accession>
<protein>
    <submittedName>
        <fullName evidence="10">Ferric uptake regulation protein FUR</fullName>
    </submittedName>
</protein>
<keyword evidence="2" id="KW-0678">Repressor</keyword>
<evidence type="ECO:0000256" key="6">
    <source>
        <dbReference type="ARBA" id="ARBA00023125"/>
    </source>
</evidence>
<keyword evidence="5" id="KW-0805">Transcription regulation</keyword>
<sequence length="153" mass="17485">MNSLISNAEEKLKTGEYKLTDRRKHILTVLLENRDKHLSAEEIYRLVKQKAPDTGLATVYRTLEIFLLSGIIQSIDFGDARRRYEYCPPGPDGRHHHLICSRCGKVIEVDRDLTGTLESVLNQEHKFKTGNHHLNIFGLCEGCRPNTLTRKTG</sequence>
<keyword evidence="11" id="KW-1185">Reference proteome</keyword>
<dbReference type="InterPro" id="IPR043135">
    <property type="entry name" value="Fur_C"/>
</dbReference>
<keyword evidence="9" id="KW-0408">Iron</keyword>
<comment type="cofactor">
    <cofactor evidence="8">
        <name>Zn(2+)</name>
        <dbReference type="ChEBI" id="CHEBI:29105"/>
    </cofactor>
    <text evidence="8">Binds 1 zinc ion per subunit.</text>
</comment>
<evidence type="ECO:0000256" key="5">
    <source>
        <dbReference type="ARBA" id="ARBA00023015"/>
    </source>
</evidence>
<dbReference type="InterPro" id="IPR036388">
    <property type="entry name" value="WH-like_DNA-bd_sf"/>
</dbReference>
<dbReference type="InterPro" id="IPR002481">
    <property type="entry name" value="FUR"/>
</dbReference>
<dbReference type="InterPro" id="IPR036390">
    <property type="entry name" value="WH_DNA-bd_sf"/>
</dbReference>
<dbReference type="PANTHER" id="PTHR33202">
    <property type="entry name" value="ZINC UPTAKE REGULATION PROTEIN"/>
    <property type="match status" value="1"/>
</dbReference>
<keyword evidence="6" id="KW-0238">DNA-binding</keyword>
<evidence type="ECO:0000256" key="1">
    <source>
        <dbReference type="ARBA" id="ARBA00007957"/>
    </source>
</evidence>
<dbReference type="GO" id="GO:1900376">
    <property type="term" value="P:regulation of secondary metabolite biosynthetic process"/>
    <property type="evidence" value="ECO:0007669"/>
    <property type="project" value="TreeGrafter"/>
</dbReference>
<keyword evidence="4 8" id="KW-0862">Zinc</keyword>
<evidence type="ECO:0000256" key="4">
    <source>
        <dbReference type="ARBA" id="ARBA00022833"/>
    </source>
</evidence>
<comment type="similarity">
    <text evidence="1">Belongs to the Fur family.</text>
</comment>
<gene>
    <name evidence="10" type="ORF">DCCM_3879</name>
</gene>
<feature type="binding site" evidence="8">
    <location>
        <position position="143"/>
    </location>
    <ligand>
        <name>Zn(2+)</name>
        <dbReference type="ChEBI" id="CHEBI:29105"/>
    </ligand>
</feature>